<protein>
    <submittedName>
        <fullName evidence="2">Putative membrane protein</fullName>
    </submittedName>
</protein>
<reference evidence="2 3" key="1">
    <citation type="journal article" date="2015" name="Genome Announc.">
        <title>Genome sequencing of 18 francisella strains to aid in assay development and testing.</title>
        <authorList>
            <person name="Johnson S.L."/>
            <person name="Daligault H.E."/>
            <person name="Davenport K.W."/>
            <person name="Coyne S.R."/>
            <person name="Frey K.G."/>
            <person name="Koroleva G.I."/>
            <person name="Broomall S.M."/>
            <person name="Bishop-Lilly K.A."/>
            <person name="Bruce D.C."/>
            <person name="Chertkov O."/>
            <person name="Freitas T."/>
            <person name="Jaissle J."/>
            <person name="Ladner J.T."/>
            <person name="Rosenzweig C.N."/>
            <person name="Gibbons H.S."/>
            <person name="Palacios G.F."/>
            <person name="Redden C.L."/>
            <person name="Xu Y."/>
            <person name="Minogue T.D."/>
            <person name="Chain P.S."/>
        </authorList>
    </citation>
    <scope>NUCLEOTIDE SEQUENCE [LARGE SCALE GENOMIC DNA]</scope>
    <source>
        <strain evidence="2 3">GA01-2794</strain>
    </source>
</reference>
<organism evidence="2 3">
    <name type="scientific">Francisella philomiragia</name>
    <dbReference type="NCBI Taxonomy" id="28110"/>
    <lineage>
        <taxon>Bacteria</taxon>
        <taxon>Pseudomonadati</taxon>
        <taxon>Pseudomonadota</taxon>
        <taxon>Gammaproteobacteria</taxon>
        <taxon>Thiotrichales</taxon>
        <taxon>Francisellaceae</taxon>
        <taxon>Francisella</taxon>
    </lineage>
</organism>
<dbReference type="AlphaFoldDB" id="A0A0B6D608"/>
<evidence type="ECO:0000313" key="3">
    <source>
        <dbReference type="Proteomes" id="UP000031830"/>
    </source>
</evidence>
<keyword evidence="1" id="KW-1133">Transmembrane helix</keyword>
<feature type="transmembrane region" description="Helical" evidence="1">
    <location>
        <begin position="40"/>
        <end position="59"/>
    </location>
</feature>
<dbReference type="KEGG" id="fpz:LA55_1915"/>
<dbReference type="Proteomes" id="UP000031830">
    <property type="component" value="Chromosome"/>
</dbReference>
<feature type="transmembrane region" description="Helical" evidence="1">
    <location>
        <begin position="7"/>
        <end position="28"/>
    </location>
</feature>
<name>A0A0B6D608_9GAMM</name>
<gene>
    <name evidence="2" type="ORF">LA55_1915</name>
</gene>
<proteinExistence type="predicted"/>
<keyword evidence="1" id="KW-0472">Membrane</keyword>
<dbReference type="RefSeq" id="WP_044526936.1">
    <property type="nucleotide sequence ID" value="NZ_CP009440.1"/>
</dbReference>
<dbReference type="EMBL" id="CP009440">
    <property type="protein sequence ID" value="AJI54346.1"/>
    <property type="molecule type" value="Genomic_DNA"/>
</dbReference>
<accession>A0A0B6D608</accession>
<dbReference type="OrthoDB" id="5605758at2"/>
<evidence type="ECO:0000256" key="1">
    <source>
        <dbReference type="SAM" id="Phobius"/>
    </source>
</evidence>
<evidence type="ECO:0000313" key="2">
    <source>
        <dbReference type="EMBL" id="AJI54346.1"/>
    </source>
</evidence>
<dbReference type="STRING" id="28110.KU46_360"/>
<keyword evidence="1" id="KW-0812">Transmembrane</keyword>
<sequence>MSKNNLPLYSFTLGVLSIVFVLVAIILFPSLQITAVTKNIVLAILLLPWIAFIISLLFFRKNK</sequence>